<dbReference type="EMBL" id="ML008863">
    <property type="protein sequence ID" value="RKP15549.1"/>
    <property type="molecule type" value="Genomic_DNA"/>
</dbReference>
<protein>
    <submittedName>
        <fullName evidence="1">Uncharacterized protein</fullName>
    </submittedName>
</protein>
<dbReference type="AlphaFoldDB" id="A0A4V1IYS2"/>
<gene>
    <name evidence="1" type="ORF">ROZALSC1DRAFT_32074</name>
</gene>
<accession>A0A4V1IYS2</accession>
<evidence type="ECO:0000313" key="2">
    <source>
        <dbReference type="Proteomes" id="UP000281549"/>
    </source>
</evidence>
<name>A0A4V1IYS2_ROZAC</name>
<dbReference type="Proteomes" id="UP000281549">
    <property type="component" value="Unassembled WGS sequence"/>
</dbReference>
<organism evidence="1 2">
    <name type="scientific">Rozella allomycis (strain CSF55)</name>
    <dbReference type="NCBI Taxonomy" id="988480"/>
    <lineage>
        <taxon>Eukaryota</taxon>
        <taxon>Fungi</taxon>
        <taxon>Fungi incertae sedis</taxon>
        <taxon>Cryptomycota</taxon>
        <taxon>Cryptomycota incertae sedis</taxon>
        <taxon>Rozella</taxon>
    </lineage>
</organism>
<reference evidence="2" key="1">
    <citation type="journal article" date="2018" name="Nat. Microbiol.">
        <title>Leveraging single-cell genomics to expand the fungal tree of life.</title>
        <authorList>
            <person name="Ahrendt S.R."/>
            <person name="Quandt C.A."/>
            <person name="Ciobanu D."/>
            <person name="Clum A."/>
            <person name="Salamov A."/>
            <person name="Andreopoulos B."/>
            <person name="Cheng J.F."/>
            <person name="Woyke T."/>
            <person name="Pelin A."/>
            <person name="Henrissat B."/>
            <person name="Reynolds N.K."/>
            <person name="Benny G.L."/>
            <person name="Smith M.E."/>
            <person name="James T.Y."/>
            <person name="Grigoriev I.V."/>
        </authorList>
    </citation>
    <scope>NUCLEOTIDE SEQUENCE [LARGE SCALE GENOMIC DNA]</scope>
    <source>
        <strain evidence="2">CSF55</strain>
    </source>
</reference>
<proteinExistence type="predicted"/>
<evidence type="ECO:0000313" key="1">
    <source>
        <dbReference type="EMBL" id="RKP15549.1"/>
    </source>
</evidence>
<sequence length="66" mass="8035">MDQNEDVLSIIDRCLNRLRKRINGVHFSQEDRNNDEYETKLTKRLECLDKFLNWIKEIENRQNPGE</sequence>